<accession>A0A401LBS1</accession>
<dbReference type="GeneID" id="86193638"/>
<proteinExistence type="predicted"/>
<protein>
    <recommendedName>
        <fullName evidence="3">Nif11 domain-containing protein</fullName>
    </recommendedName>
</protein>
<gene>
    <name evidence="1" type="ORF">KGMB03357_06390</name>
</gene>
<dbReference type="Proteomes" id="UP000287361">
    <property type="component" value="Unassembled WGS sequence"/>
</dbReference>
<keyword evidence="2" id="KW-1185">Reference proteome</keyword>
<dbReference type="OrthoDB" id="1771041at2"/>
<dbReference type="EMBL" id="BHVZ01000001">
    <property type="protein sequence ID" value="GCB28978.1"/>
    <property type="molecule type" value="Genomic_DNA"/>
</dbReference>
<reference evidence="1 2" key="1">
    <citation type="submission" date="2018-10" db="EMBL/GenBank/DDBJ databases">
        <title>Draft Genome Sequence of Anaerotignum sp. KCTC 15736.</title>
        <authorList>
            <person name="Choi S.H."/>
            <person name="Kim J.S."/>
            <person name="Kang S.W."/>
            <person name="Lee J.S."/>
            <person name="Park S.H."/>
        </authorList>
    </citation>
    <scope>NUCLEOTIDE SEQUENCE [LARGE SCALE GENOMIC DNA]</scope>
    <source>
        <strain evidence="1 2">KCTC 15736</strain>
    </source>
</reference>
<dbReference type="RefSeq" id="WP_016407643.1">
    <property type="nucleotide sequence ID" value="NZ_DAVZTY010000127.1"/>
</dbReference>
<evidence type="ECO:0008006" key="3">
    <source>
        <dbReference type="Google" id="ProtNLM"/>
    </source>
</evidence>
<organism evidence="1 2">
    <name type="scientific">Anaerotignum faecicola</name>
    <dbReference type="NCBI Taxonomy" id="2358141"/>
    <lineage>
        <taxon>Bacteria</taxon>
        <taxon>Bacillati</taxon>
        <taxon>Bacillota</taxon>
        <taxon>Clostridia</taxon>
        <taxon>Lachnospirales</taxon>
        <taxon>Anaerotignaceae</taxon>
        <taxon>Anaerotignum</taxon>
    </lineage>
</organism>
<name>A0A401LBS1_9FIRM</name>
<evidence type="ECO:0000313" key="1">
    <source>
        <dbReference type="EMBL" id="GCB28978.1"/>
    </source>
</evidence>
<dbReference type="AlphaFoldDB" id="A0A401LBS1"/>
<evidence type="ECO:0000313" key="2">
    <source>
        <dbReference type="Proteomes" id="UP000287361"/>
    </source>
</evidence>
<comment type="caution">
    <text evidence="1">The sequence shown here is derived from an EMBL/GenBank/DDBJ whole genome shotgun (WGS) entry which is preliminary data.</text>
</comment>
<sequence length="93" mass="10584">MNEQLYKLLQKAREDAELRKRIWAVKEAKDPALALCELCTAEGFPLTVGGLFSEQEEFFCNLFRSCNGSAVQPLDGWDDPFDMFFAAMEALEK</sequence>